<gene>
    <name evidence="1" type="ORF">H8D96_18805</name>
</gene>
<dbReference type="AlphaFoldDB" id="A0A8J6P5J6"/>
<proteinExistence type="predicted"/>
<comment type="caution">
    <text evidence="1">The sequence shown here is derived from an EMBL/GenBank/DDBJ whole genome shotgun (WGS) entry which is preliminary data.</text>
</comment>
<reference evidence="1 2" key="1">
    <citation type="submission" date="2020-08" db="EMBL/GenBank/DDBJ databases">
        <title>Bridging the membrane lipid divide: bacteria of the FCB group superphylum have the potential to synthesize archaeal ether lipids.</title>
        <authorList>
            <person name="Villanueva L."/>
            <person name="Von Meijenfeldt F.A.B."/>
            <person name="Westbye A.B."/>
            <person name="Yadav S."/>
            <person name="Hopmans E.C."/>
            <person name="Dutilh B.E."/>
            <person name="Sinninghe Damste J.S."/>
        </authorList>
    </citation>
    <scope>NUCLEOTIDE SEQUENCE [LARGE SCALE GENOMIC DNA]</scope>
    <source>
        <strain evidence="1">NIOZ-UU17</strain>
    </source>
</reference>
<name>A0A8J6P5J6_9BACT</name>
<organism evidence="1 2">
    <name type="scientific">Candidatus Desulfatibia vada</name>
    <dbReference type="NCBI Taxonomy" id="2841696"/>
    <lineage>
        <taxon>Bacteria</taxon>
        <taxon>Pseudomonadati</taxon>
        <taxon>Thermodesulfobacteriota</taxon>
        <taxon>Desulfobacteria</taxon>
        <taxon>Desulfobacterales</taxon>
        <taxon>Desulfobacterales incertae sedis</taxon>
        <taxon>Candidatus Desulfatibia</taxon>
    </lineage>
</organism>
<sequence length="60" mass="6775">MTDAQTNSAPKKLNDPDIRLAETAIRRAALRARERARRFGHGIIIYENGKMVEKLPDKVA</sequence>
<protein>
    <submittedName>
        <fullName evidence="1">Uncharacterized protein</fullName>
    </submittedName>
</protein>
<accession>A0A8J6P5J6</accession>
<evidence type="ECO:0000313" key="2">
    <source>
        <dbReference type="Proteomes" id="UP000605201"/>
    </source>
</evidence>
<evidence type="ECO:0000313" key="1">
    <source>
        <dbReference type="EMBL" id="MBC8433967.1"/>
    </source>
</evidence>
<dbReference type="Proteomes" id="UP000605201">
    <property type="component" value="Unassembled WGS sequence"/>
</dbReference>
<dbReference type="EMBL" id="JACNIG010000362">
    <property type="protein sequence ID" value="MBC8433967.1"/>
    <property type="molecule type" value="Genomic_DNA"/>
</dbReference>